<dbReference type="PATRIC" id="fig|1173027.3.peg.454"/>
<feature type="signal peptide" evidence="1">
    <location>
        <begin position="1"/>
        <end position="26"/>
    </location>
</feature>
<accession>K9W989</accession>
<protein>
    <submittedName>
        <fullName evidence="2">Uncharacterized protein</fullName>
    </submittedName>
</protein>
<reference evidence="2 3" key="1">
    <citation type="submission" date="2012-06" db="EMBL/GenBank/DDBJ databases">
        <title>Finished chromosome of genome of Microcoleus sp. PCC 7113.</title>
        <authorList>
            <consortium name="US DOE Joint Genome Institute"/>
            <person name="Gugger M."/>
            <person name="Coursin T."/>
            <person name="Rippka R."/>
            <person name="Tandeau De Marsac N."/>
            <person name="Huntemann M."/>
            <person name="Wei C.-L."/>
            <person name="Han J."/>
            <person name="Detter J.C."/>
            <person name="Han C."/>
            <person name="Tapia R."/>
            <person name="Chen A."/>
            <person name="Kyrpides N."/>
            <person name="Mavromatis K."/>
            <person name="Markowitz V."/>
            <person name="Szeto E."/>
            <person name="Ivanova N."/>
            <person name="Pagani I."/>
            <person name="Pati A."/>
            <person name="Goodwin L."/>
            <person name="Nordberg H.P."/>
            <person name="Cantor M.N."/>
            <person name="Hua S.X."/>
            <person name="Woyke T."/>
            <person name="Kerfeld C.A."/>
        </authorList>
    </citation>
    <scope>NUCLEOTIDE SEQUENCE [LARGE SCALE GENOMIC DNA]</scope>
    <source>
        <strain evidence="2 3">PCC 7113</strain>
    </source>
</reference>
<dbReference type="KEGG" id="mic:Mic7113_0414"/>
<keyword evidence="3" id="KW-1185">Reference proteome</keyword>
<evidence type="ECO:0000313" key="3">
    <source>
        <dbReference type="Proteomes" id="UP000010471"/>
    </source>
</evidence>
<name>K9W989_9CYAN</name>
<proteinExistence type="predicted"/>
<evidence type="ECO:0000256" key="1">
    <source>
        <dbReference type="SAM" id="SignalP"/>
    </source>
</evidence>
<feature type="chain" id="PRO_5003937863" evidence="1">
    <location>
        <begin position="27"/>
        <end position="135"/>
    </location>
</feature>
<dbReference type="HOGENOM" id="CLU_123713_0_0_3"/>
<keyword evidence="1" id="KW-0732">Signal</keyword>
<dbReference type="AlphaFoldDB" id="K9W989"/>
<dbReference type="Proteomes" id="UP000010471">
    <property type="component" value="Chromosome"/>
</dbReference>
<dbReference type="RefSeq" id="WP_015180498.1">
    <property type="nucleotide sequence ID" value="NC_019738.1"/>
</dbReference>
<dbReference type="eggNOG" id="ENOG50332FX">
    <property type="taxonomic scope" value="Bacteria"/>
</dbReference>
<organism evidence="2 3">
    <name type="scientific">Allocoleopsis franciscana PCC 7113</name>
    <dbReference type="NCBI Taxonomy" id="1173027"/>
    <lineage>
        <taxon>Bacteria</taxon>
        <taxon>Bacillati</taxon>
        <taxon>Cyanobacteriota</taxon>
        <taxon>Cyanophyceae</taxon>
        <taxon>Coleofasciculales</taxon>
        <taxon>Coleofasciculaceae</taxon>
        <taxon>Allocoleopsis</taxon>
        <taxon>Allocoleopsis franciscana</taxon>
    </lineage>
</organism>
<dbReference type="EMBL" id="CP003630">
    <property type="protein sequence ID" value="AFZ16334.1"/>
    <property type="molecule type" value="Genomic_DNA"/>
</dbReference>
<gene>
    <name evidence="2" type="ORF">Mic7113_0414</name>
</gene>
<evidence type="ECO:0000313" key="2">
    <source>
        <dbReference type="EMBL" id="AFZ16334.1"/>
    </source>
</evidence>
<sequence>MMLKQSALACVTVLTALTLGSLPLVAQTPTTTEGTPTTERRLDRSVLIDLNRAKNLARQAAERANGGLGFYRAESSMHGPAAQSPYVDNGNGTWTFTFRGTMPGETIPSYESVVTVSTEGNVTMDYNGPVRASTP</sequence>